<reference evidence="1 2" key="1">
    <citation type="submission" date="2016-02" db="EMBL/GenBank/DDBJ databases">
        <authorList>
            <person name="Wen L."/>
            <person name="He K."/>
            <person name="Yang H."/>
        </authorList>
    </citation>
    <scope>NUCLEOTIDE SEQUENCE [LARGE SCALE GENOMIC DNA]</scope>
    <source>
        <strain evidence="1 2">CD09_2</strain>
    </source>
</reference>
<accession>A0A177J4M1</accession>
<sequence length="164" mass="18576">MRDALHILIGEGLVATGPGEGFYIPHLDEPALQDLYDWTSDLLSAALRRQRRRQPPTEQSLDNADDDAATPTAALFSAIARRSDNREHALAMRWANARLHPLRLVEAQILSDLDLELTEMMSAFAIDDITKLRKLLTNYHARRKRSAGRILRAFYTEDDKISPI</sequence>
<dbReference type="AlphaFoldDB" id="A0A177J4M1"/>
<evidence type="ECO:0000313" key="2">
    <source>
        <dbReference type="Proteomes" id="UP000077262"/>
    </source>
</evidence>
<name>A0A177J4M1_SPHYA</name>
<organism evidence="1 2">
    <name type="scientific">Sphingobium yanoikuyae</name>
    <name type="common">Sphingomonas yanoikuyae</name>
    <dbReference type="NCBI Taxonomy" id="13690"/>
    <lineage>
        <taxon>Bacteria</taxon>
        <taxon>Pseudomonadati</taxon>
        <taxon>Pseudomonadota</taxon>
        <taxon>Alphaproteobacteria</taxon>
        <taxon>Sphingomonadales</taxon>
        <taxon>Sphingomonadaceae</taxon>
        <taxon>Sphingobium</taxon>
    </lineage>
</organism>
<gene>
    <name evidence="1" type="ORF">AX777_25465</name>
</gene>
<dbReference type="EMBL" id="LSTR01000097">
    <property type="protein sequence ID" value="OAH36058.1"/>
    <property type="molecule type" value="Genomic_DNA"/>
</dbReference>
<protein>
    <recommendedName>
        <fullName evidence="3">GntR family transcriptional regulator</fullName>
    </recommendedName>
</protein>
<evidence type="ECO:0008006" key="3">
    <source>
        <dbReference type="Google" id="ProtNLM"/>
    </source>
</evidence>
<proteinExistence type="predicted"/>
<dbReference type="Proteomes" id="UP000077262">
    <property type="component" value="Unassembled WGS sequence"/>
</dbReference>
<comment type="caution">
    <text evidence="1">The sequence shown here is derived from an EMBL/GenBank/DDBJ whole genome shotgun (WGS) entry which is preliminary data.</text>
</comment>
<evidence type="ECO:0000313" key="1">
    <source>
        <dbReference type="EMBL" id="OAH36058.1"/>
    </source>
</evidence>